<evidence type="ECO:0000256" key="1">
    <source>
        <dbReference type="ARBA" id="ARBA00022649"/>
    </source>
</evidence>
<evidence type="ECO:0000256" key="3">
    <source>
        <dbReference type="ARBA" id="ARBA00022679"/>
    </source>
</evidence>
<evidence type="ECO:0000256" key="4">
    <source>
        <dbReference type="ARBA" id="ARBA00022695"/>
    </source>
</evidence>
<dbReference type="GO" id="GO:0016779">
    <property type="term" value="F:nucleotidyltransferase activity"/>
    <property type="evidence" value="ECO:0007669"/>
    <property type="project" value="UniProtKB-UniRule"/>
</dbReference>
<evidence type="ECO:0000256" key="5">
    <source>
        <dbReference type="ARBA" id="ARBA00023125"/>
    </source>
</evidence>
<dbReference type="PROSITE" id="PS52018">
    <property type="entry name" value="DART"/>
    <property type="match status" value="1"/>
</dbReference>
<protein>
    <recommendedName>
        <fullName evidence="7">DarT domain-containing protein</fullName>
    </recommendedName>
</protein>
<comment type="catalytic activity">
    <reaction evidence="6">
        <text>a thymidine in DNA + NAD(+) = an N-(ADP-alpha-D-ribosyl)-thymidine in DNA + nicotinamide + H(+)</text>
        <dbReference type="Rhea" id="RHEA:71651"/>
        <dbReference type="Rhea" id="RHEA-COMP:13556"/>
        <dbReference type="Rhea" id="RHEA-COMP:18051"/>
        <dbReference type="ChEBI" id="CHEBI:15378"/>
        <dbReference type="ChEBI" id="CHEBI:17154"/>
        <dbReference type="ChEBI" id="CHEBI:57540"/>
        <dbReference type="ChEBI" id="CHEBI:137386"/>
        <dbReference type="ChEBI" id="CHEBI:191199"/>
    </reaction>
</comment>
<accession>I0II63</accession>
<keyword evidence="4 6" id="KW-0548">Nucleotidyltransferase</keyword>
<name>I0II63_PHYMF</name>
<dbReference type="KEGG" id="phm:PSMK_27920"/>
<dbReference type="eggNOG" id="COG4948">
    <property type="taxonomic scope" value="Bacteria"/>
</dbReference>
<feature type="binding site" evidence="6">
    <location>
        <begin position="13"/>
        <end position="15"/>
    </location>
    <ligand>
        <name>NAD(+)</name>
        <dbReference type="ChEBI" id="CHEBI:57540"/>
    </ligand>
</feature>
<dbReference type="AlphaFoldDB" id="I0II63"/>
<gene>
    <name evidence="8" type="ordered locus">PSMK_27920</name>
</gene>
<evidence type="ECO:0000313" key="9">
    <source>
        <dbReference type="Proteomes" id="UP000007881"/>
    </source>
</evidence>
<dbReference type="OrthoDB" id="9813972at2"/>
<feature type="domain" description="DarT" evidence="7">
    <location>
        <begin position="9"/>
        <end position="212"/>
    </location>
</feature>
<evidence type="ECO:0000313" key="8">
    <source>
        <dbReference type="EMBL" id="BAM04951.1"/>
    </source>
</evidence>
<keyword evidence="1 6" id="KW-1277">Toxin-antitoxin system</keyword>
<comment type="similarity">
    <text evidence="6">Belongs to the DarT ADP-ribosyltransferase family.</text>
</comment>
<dbReference type="STRING" id="1142394.PSMK_27920"/>
<evidence type="ECO:0000259" key="7">
    <source>
        <dbReference type="PROSITE" id="PS52018"/>
    </source>
</evidence>
<proteinExistence type="inferred from homology"/>
<dbReference type="Pfam" id="PF14487">
    <property type="entry name" value="DarT"/>
    <property type="match status" value="1"/>
</dbReference>
<dbReference type="EMBL" id="AP012338">
    <property type="protein sequence ID" value="BAM04951.1"/>
    <property type="molecule type" value="Genomic_DNA"/>
</dbReference>
<keyword evidence="5 6" id="KW-0238">DNA-binding</keyword>
<feature type="active site" description="Proton acceptor" evidence="6">
    <location>
        <position position="52"/>
    </location>
</feature>
<dbReference type="GO" id="GO:0003677">
    <property type="term" value="F:DNA binding"/>
    <property type="evidence" value="ECO:0007669"/>
    <property type="project" value="UniProtKB-UniRule"/>
</dbReference>
<keyword evidence="3 6" id="KW-0808">Transferase</keyword>
<keyword evidence="2 6" id="KW-0328">Glycosyltransferase</keyword>
<keyword evidence="9" id="KW-1185">Reference proteome</keyword>
<organism evidence="8 9">
    <name type="scientific">Phycisphaera mikurensis (strain NBRC 102666 / KCTC 22515 / FYK2301M01)</name>
    <dbReference type="NCBI Taxonomy" id="1142394"/>
    <lineage>
        <taxon>Bacteria</taxon>
        <taxon>Pseudomonadati</taxon>
        <taxon>Planctomycetota</taxon>
        <taxon>Phycisphaerae</taxon>
        <taxon>Phycisphaerales</taxon>
        <taxon>Phycisphaeraceae</taxon>
        <taxon>Phycisphaera</taxon>
    </lineage>
</organism>
<dbReference type="GO" id="GO:0016757">
    <property type="term" value="F:glycosyltransferase activity"/>
    <property type="evidence" value="ECO:0007669"/>
    <property type="project" value="UniProtKB-UniRule"/>
</dbReference>
<evidence type="ECO:0000256" key="6">
    <source>
        <dbReference type="PROSITE-ProRule" id="PRU01362"/>
    </source>
</evidence>
<feature type="active site" evidence="6">
    <location>
        <position position="165"/>
    </location>
</feature>
<reference evidence="8 9" key="1">
    <citation type="submission" date="2012-02" db="EMBL/GenBank/DDBJ databases">
        <title>Complete genome sequence of Phycisphaera mikurensis NBRC 102666.</title>
        <authorList>
            <person name="Ankai A."/>
            <person name="Hosoyama A."/>
            <person name="Terui Y."/>
            <person name="Sekine M."/>
            <person name="Fukai R."/>
            <person name="Kato Y."/>
            <person name="Nakamura S."/>
            <person name="Yamada-Narita S."/>
            <person name="Kawakoshi A."/>
            <person name="Fukunaga Y."/>
            <person name="Yamazaki S."/>
            <person name="Fujita N."/>
        </authorList>
    </citation>
    <scope>NUCLEOTIDE SEQUENCE [LARGE SCALE GENOMIC DNA]</scope>
    <source>
        <strain evidence="9">NBRC 102666 / KCTC 22515 / FYK2301M01</strain>
    </source>
</reference>
<dbReference type="PATRIC" id="fig|1142394.8.peg.2888"/>
<dbReference type="HOGENOM" id="CLU_113641_0_0_0"/>
<dbReference type="Proteomes" id="UP000007881">
    <property type="component" value="Chromosome"/>
</dbReference>
<sequence length="213" mass="23811">MAAYSAERAQIFRLTHRDNLPWILEHGLHCPTSDTLDPGFVAIGREEIIDRRTRHEVSCGPGGVLADYVPFYFTPRSIMAFNIRTGFHGLTQRDNDDLVVLVSSIPRLLEMSIGFVFYSGQAMLHESTCHADAADLTKIDWALLNAADFRNDPEDPGKKGRYQAEALVHRHTPVEALLGVGCYSPKVAHEVDLLVQRSGRDLAVKPAPKLFFR</sequence>
<evidence type="ECO:0000256" key="2">
    <source>
        <dbReference type="ARBA" id="ARBA00022676"/>
    </source>
</evidence>
<dbReference type="InterPro" id="IPR029494">
    <property type="entry name" value="DarT"/>
</dbReference>
<comment type="caution">
    <text evidence="6">Lacks conserved residue(s) required for the propagation of feature annotation.</text>
</comment>
<feature type="binding site" evidence="6">
    <location>
        <position position="52"/>
    </location>
    <ligand>
        <name>NAD(+)</name>
        <dbReference type="ChEBI" id="CHEBI:57540"/>
    </ligand>
</feature>